<evidence type="ECO:0008006" key="11">
    <source>
        <dbReference type="Google" id="ProtNLM"/>
    </source>
</evidence>
<evidence type="ECO:0000256" key="4">
    <source>
        <dbReference type="ARBA" id="ARBA00022475"/>
    </source>
</evidence>
<accession>L0S2J0</accession>
<protein>
    <recommendedName>
        <fullName evidence="11">AI-2E family transporter</fullName>
    </recommendedName>
</protein>
<keyword evidence="10" id="KW-1185">Reference proteome</keyword>
<dbReference type="InterPro" id="IPR002549">
    <property type="entry name" value="AI-2E-like"/>
</dbReference>
<feature type="transmembrane region" description="Helical" evidence="8">
    <location>
        <begin position="52"/>
        <end position="73"/>
    </location>
</feature>
<accession>F4LU69</accession>
<dbReference type="OrthoDB" id="9793390at2"/>
<evidence type="ECO:0000313" key="9">
    <source>
        <dbReference type="EMBL" id="CCP26098.1"/>
    </source>
</evidence>
<evidence type="ECO:0000256" key="8">
    <source>
        <dbReference type="SAM" id="Phobius"/>
    </source>
</evidence>
<evidence type="ECO:0000256" key="7">
    <source>
        <dbReference type="ARBA" id="ARBA00023136"/>
    </source>
</evidence>
<dbReference type="PATRIC" id="fig|1209989.3.peg.1524"/>
<comment type="subcellular location">
    <subcellularLocation>
        <location evidence="1">Cell membrane</location>
        <topology evidence="1">Multi-pass membrane protein</topology>
    </subcellularLocation>
</comment>
<evidence type="ECO:0000256" key="1">
    <source>
        <dbReference type="ARBA" id="ARBA00004651"/>
    </source>
</evidence>
<evidence type="ECO:0000256" key="2">
    <source>
        <dbReference type="ARBA" id="ARBA00009773"/>
    </source>
</evidence>
<feature type="transmembrane region" description="Helical" evidence="8">
    <location>
        <begin position="20"/>
        <end position="40"/>
    </location>
</feature>
<feature type="transmembrane region" description="Helical" evidence="8">
    <location>
        <begin position="201"/>
        <end position="229"/>
    </location>
</feature>
<evidence type="ECO:0000256" key="5">
    <source>
        <dbReference type="ARBA" id="ARBA00022692"/>
    </source>
</evidence>
<dbReference type="GO" id="GO:0055085">
    <property type="term" value="P:transmembrane transport"/>
    <property type="evidence" value="ECO:0007669"/>
    <property type="project" value="TreeGrafter"/>
</dbReference>
<proteinExistence type="inferred from homology"/>
<evidence type="ECO:0000256" key="3">
    <source>
        <dbReference type="ARBA" id="ARBA00022448"/>
    </source>
</evidence>
<evidence type="ECO:0000313" key="10">
    <source>
        <dbReference type="Proteomes" id="UP000010802"/>
    </source>
</evidence>
<dbReference type="Proteomes" id="UP000010802">
    <property type="component" value="Chromosome"/>
</dbReference>
<sequence length="330" mass="37079">MLVLILFILIFVFYNKEKIATIILPFIFGIFITYLLNPLVELLTQKKIDRTVAVALIYFILIASIVIALVYIIPILLFELNNLIETIPLYTRESQEIIAKIRKNYLASLPISFQEIINRNMDRLQELLLGFLQNAVDAIISIFSNFFSIILGPVLGFYFLKDLPSIKENIILYMSIPYKDTVIEWSEKISKTLGRYIRSQLIVSLIIGFLTTFSMLILGIDFALVIGALAGITNIIPYFGPVIGALPAIIIAILRYPEKIPWIIISMLIIHQLESGIISPHIVGEHVGIYPVTVIFSLLIGGTFFGITGLILAVPVAALIKITLQQNKKD</sequence>
<keyword evidence="3" id="KW-0813">Transport</keyword>
<feature type="transmembrane region" description="Helical" evidence="8">
    <location>
        <begin position="235"/>
        <end position="254"/>
    </location>
</feature>
<feature type="transmembrane region" description="Helical" evidence="8">
    <location>
        <begin position="138"/>
        <end position="160"/>
    </location>
</feature>
<comment type="similarity">
    <text evidence="2">Belongs to the autoinducer-2 exporter (AI-2E) (TC 2.A.86) family.</text>
</comment>
<dbReference type="Pfam" id="PF01594">
    <property type="entry name" value="AI-2E_transport"/>
    <property type="match status" value="1"/>
</dbReference>
<gene>
    <name evidence="9" type="ordered locus">TEPIRE1_1364</name>
</gene>
<dbReference type="eggNOG" id="COG0628">
    <property type="taxonomic scope" value="Bacteria"/>
</dbReference>
<dbReference type="KEGG" id="tae:TepiRe1_1364"/>
<dbReference type="PANTHER" id="PTHR21716:SF53">
    <property type="entry name" value="PERMEASE PERM-RELATED"/>
    <property type="match status" value="1"/>
</dbReference>
<feature type="transmembrane region" description="Helical" evidence="8">
    <location>
        <begin position="261"/>
        <end position="283"/>
    </location>
</feature>
<keyword evidence="7 8" id="KW-0472">Membrane</keyword>
<dbReference type="RefSeq" id="WP_013778322.1">
    <property type="nucleotide sequence ID" value="NC_015519.1"/>
</dbReference>
<evidence type="ECO:0000256" key="6">
    <source>
        <dbReference type="ARBA" id="ARBA00022989"/>
    </source>
</evidence>
<name>F4LU69_TEPAE</name>
<feature type="transmembrane region" description="Helical" evidence="8">
    <location>
        <begin position="289"/>
        <end position="320"/>
    </location>
</feature>
<keyword evidence="6 8" id="KW-1133">Transmembrane helix</keyword>
<organism evidence="9 10">
    <name type="scientific">Tepidanaerobacter acetatoxydans (strain DSM 21804 / JCM 16047 / Re1)</name>
    <dbReference type="NCBI Taxonomy" id="1209989"/>
    <lineage>
        <taxon>Bacteria</taxon>
        <taxon>Bacillati</taxon>
        <taxon>Bacillota</taxon>
        <taxon>Clostridia</taxon>
        <taxon>Thermosediminibacterales</taxon>
        <taxon>Tepidanaerobacteraceae</taxon>
        <taxon>Tepidanaerobacter</taxon>
    </lineage>
</organism>
<dbReference type="EMBL" id="HF563609">
    <property type="protein sequence ID" value="CCP26098.1"/>
    <property type="molecule type" value="Genomic_DNA"/>
</dbReference>
<keyword evidence="4" id="KW-1003">Cell membrane</keyword>
<dbReference type="GO" id="GO:0005886">
    <property type="term" value="C:plasma membrane"/>
    <property type="evidence" value="ECO:0007669"/>
    <property type="project" value="UniProtKB-SubCell"/>
</dbReference>
<dbReference type="HOGENOM" id="CLU_031275_8_2_9"/>
<keyword evidence="5 8" id="KW-0812">Transmembrane</keyword>
<dbReference type="AlphaFoldDB" id="F4LU69"/>
<dbReference type="STRING" id="1209989.TepRe1_1253"/>
<reference evidence="10" key="1">
    <citation type="journal article" date="2013" name="Genome Announc.">
        <title>First genome sequence of a syntrophic acetate-oxidizing bacterium, Tepidanaerobacter acetatoxydans strain Re1.</title>
        <authorList>
            <person name="Manzoor S."/>
            <person name="Bongcam-Rudloff E."/>
            <person name="Schnurer A."/>
            <person name="Muller B."/>
        </authorList>
    </citation>
    <scope>NUCLEOTIDE SEQUENCE [LARGE SCALE GENOMIC DNA]</scope>
    <source>
        <strain evidence="10">Re1</strain>
    </source>
</reference>
<dbReference type="KEGG" id="tep:TepRe1_1253"/>
<dbReference type="PANTHER" id="PTHR21716">
    <property type="entry name" value="TRANSMEMBRANE PROTEIN"/>
    <property type="match status" value="1"/>
</dbReference>